<evidence type="ECO:0000256" key="1">
    <source>
        <dbReference type="ARBA" id="ARBA00004571"/>
    </source>
</evidence>
<dbReference type="PROSITE" id="PS52016">
    <property type="entry name" value="TONB_DEPENDENT_REC_3"/>
    <property type="match status" value="1"/>
</dbReference>
<organism evidence="10 11">
    <name type="scientific">Niastella vici</name>
    <dbReference type="NCBI Taxonomy" id="1703345"/>
    <lineage>
        <taxon>Bacteria</taxon>
        <taxon>Pseudomonadati</taxon>
        <taxon>Bacteroidota</taxon>
        <taxon>Chitinophagia</taxon>
        <taxon>Chitinophagales</taxon>
        <taxon>Chitinophagaceae</taxon>
        <taxon>Niastella</taxon>
    </lineage>
</organism>
<dbReference type="InterPro" id="IPR023997">
    <property type="entry name" value="TonB-dep_OMP_SusC/RagA_CS"/>
</dbReference>
<dbReference type="InterPro" id="IPR008969">
    <property type="entry name" value="CarboxyPept-like_regulatory"/>
</dbReference>
<dbReference type="GO" id="GO:0009279">
    <property type="term" value="C:cell outer membrane"/>
    <property type="evidence" value="ECO:0007669"/>
    <property type="project" value="UniProtKB-SubCell"/>
</dbReference>
<sequence>MEKGSANGTVTSQDGRFRITVAGKNAVLVISYTGYETKEIHVDNDKPQNIVLALENKGLNEVVVIGYGAQKKASVTGSVASVKGSDIAQSSSANISNAIAGRIPGVIANNRSGRPGDDASTILIRGFNSFGGGTSPLVVVDGVPDRDFTRINPADIENITVLKDAAAAIYGVRSANGVILVTTKRGKTGKPTIQYDGSYGIQQLTRLPEIVNAWQYMTYYNEINPNTYSQADIDKYKAGNDSNYRSTDWINEVFRKNAPQLAHALSVSGGTDNVKYYFSGQYLDQSSNFRNSIEHYKQFNIRSNIDARISRNLKVNLDLAARREDRTYPTYGVNSILHEARSLYPFIPVRWANGSLSAGVSNGRNPVILVTGDPGYDKIKNYVLTPLAGFDLQLPFITRGLSVSGYASFDINLRNEKIFTKPWDAYSYNRTTGEYANQKTSTAITSITQDDRLTYYNTNFIKLAYDRQFGLHNINAFAGYEQTSSNYSQTYAYRKNLLSDQIDQIFTGNAEGQNATGASAQDGRASYLGRLGYNFDNKYLAELSFRYNGSFNFPASNRWGFFPAVSVGWRISEEKFFQEFVPFINQLKIRASWGMMGSDAVAQYLFLTRYQLVTNKNYYTYFGNDYALASSLLLSSTPNTNITWEKQDTRNIGFDATFLNGKLNINADYFRYLRKDILAQRSASIPLYTGMSLPAENIGKSLNRGFDLSVNYNNRKGAFQYNIGINLTYAKSKVLFRDEAANVPEWQKSEGHPIDSWLVYNTNGVYHTKEEIDGSVHLPGAKIGDLWIKDIDGNKSITSNDMVRRFESATPKFVYGINLGASYKGVAVNLLFSGQEKAKQMILSQMQGSLVAPPKWLYDGRSTADNPNAQYPRAFNANDSYNSIYADFWLKNAAFLRLKSVEASYSLPVHLYSRFGFSSMRVYASAYNLLSFDGMKKYGIDPETNNITGVNYPQSRIFRTGINVGL</sequence>
<proteinExistence type="inferred from homology"/>
<dbReference type="EMBL" id="LVYD01000124">
    <property type="protein sequence ID" value="OQP56893.1"/>
    <property type="molecule type" value="Genomic_DNA"/>
</dbReference>
<gene>
    <name evidence="10" type="ORF">A3860_09945</name>
</gene>
<dbReference type="InterPro" id="IPR012910">
    <property type="entry name" value="Plug_dom"/>
</dbReference>
<dbReference type="InterPro" id="IPR037066">
    <property type="entry name" value="Plug_dom_sf"/>
</dbReference>
<dbReference type="SUPFAM" id="SSF56935">
    <property type="entry name" value="Porins"/>
    <property type="match status" value="1"/>
</dbReference>
<name>A0A1V9FEV1_9BACT</name>
<evidence type="ECO:0000256" key="6">
    <source>
        <dbReference type="ARBA" id="ARBA00023136"/>
    </source>
</evidence>
<dbReference type="FunFam" id="2.170.130.10:FF:000003">
    <property type="entry name" value="SusC/RagA family TonB-linked outer membrane protein"/>
    <property type="match status" value="1"/>
</dbReference>
<dbReference type="PANTHER" id="PTHR30069:SF29">
    <property type="entry name" value="HEMOGLOBIN AND HEMOGLOBIN-HAPTOGLOBIN-BINDING PROTEIN 1-RELATED"/>
    <property type="match status" value="1"/>
</dbReference>
<keyword evidence="7 8" id="KW-0998">Cell outer membrane</keyword>
<dbReference type="InterPro" id="IPR036942">
    <property type="entry name" value="Beta-barrel_TonB_sf"/>
</dbReference>
<protein>
    <recommendedName>
        <fullName evidence="9">TonB-dependent receptor plug domain-containing protein</fullName>
    </recommendedName>
</protein>
<dbReference type="NCBIfam" id="TIGR04057">
    <property type="entry name" value="SusC_RagA_signa"/>
    <property type="match status" value="1"/>
</dbReference>
<keyword evidence="6 8" id="KW-0472">Membrane</keyword>
<dbReference type="GO" id="GO:0015344">
    <property type="term" value="F:siderophore uptake transmembrane transporter activity"/>
    <property type="evidence" value="ECO:0007669"/>
    <property type="project" value="TreeGrafter"/>
</dbReference>
<dbReference type="PROSITE" id="PS00018">
    <property type="entry name" value="EF_HAND_1"/>
    <property type="match status" value="1"/>
</dbReference>
<evidence type="ECO:0000313" key="11">
    <source>
        <dbReference type="Proteomes" id="UP000192796"/>
    </source>
</evidence>
<evidence type="ECO:0000313" key="10">
    <source>
        <dbReference type="EMBL" id="OQP56893.1"/>
    </source>
</evidence>
<feature type="domain" description="TonB-dependent receptor plug" evidence="9">
    <location>
        <begin position="72"/>
        <end position="178"/>
    </location>
</feature>
<evidence type="ECO:0000259" key="9">
    <source>
        <dbReference type="Pfam" id="PF07715"/>
    </source>
</evidence>
<comment type="caution">
    <text evidence="10">The sequence shown here is derived from an EMBL/GenBank/DDBJ whole genome shotgun (WGS) entry which is preliminary data.</text>
</comment>
<dbReference type="PANTHER" id="PTHR30069">
    <property type="entry name" value="TONB-DEPENDENT OUTER MEMBRANE RECEPTOR"/>
    <property type="match status" value="1"/>
</dbReference>
<keyword evidence="11" id="KW-1185">Reference proteome</keyword>
<dbReference type="InterPro" id="IPR018247">
    <property type="entry name" value="EF_Hand_1_Ca_BS"/>
</dbReference>
<dbReference type="InterPro" id="IPR023996">
    <property type="entry name" value="TonB-dep_OMP_SusC/RagA"/>
</dbReference>
<dbReference type="GO" id="GO:0044718">
    <property type="term" value="P:siderophore transmembrane transport"/>
    <property type="evidence" value="ECO:0007669"/>
    <property type="project" value="TreeGrafter"/>
</dbReference>
<reference evidence="10 11" key="1">
    <citation type="submission" date="2016-03" db="EMBL/GenBank/DDBJ databases">
        <title>Niastella vici sp. nov., isolated from farmland soil.</title>
        <authorList>
            <person name="Chen L."/>
            <person name="Wang D."/>
            <person name="Yang S."/>
            <person name="Wang G."/>
        </authorList>
    </citation>
    <scope>NUCLEOTIDE SEQUENCE [LARGE SCALE GENOMIC DNA]</scope>
    <source>
        <strain evidence="10 11">DJ57</strain>
    </source>
</reference>
<evidence type="ECO:0000256" key="4">
    <source>
        <dbReference type="ARBA" id="ARBA00022692"/>
    </source>
</evidence>
<dbReference type="SUPFAM" id="SSF49464">
    <property type="entry name" value="Carboxypeptidase regulatory domain-like"/>
    <property type="match status" value="1"/>
</dbReference>
<accession>A0A1V9FEV1</accession>
<dbReference type="Pfam" id="PF13715">
    <property type="entry name" value="CarbopepD_reg_2"/>
    <property type="match status" value="1"/>
</dbReference>
<comment type="similarity">
    <text evidence="8">Belongs to the TonB-dependent receptor family.</text>
</comment>
<evidence type="ECO:0000256" key="8">
    <source>
        <dbReference type="PROSITE-ProRule" id="PRU01360"/>
    </source>
</evidence>
<keyword evidence="5" id="KW-0732">Signal</keyword>
<evidence type="ECO:0000256" key="7">
    <source>
        <dbReference type="ARBA" id="ARBA00023237"/>
    </source>
</evidence>
<dbReference type="NCBIfam" id="TIGR04056">
    <property type="entry name" value="OMP_RagA_SusC"/>
    <property type="match status" value="1"/>
</dbReference>
<dbReference type="InterPro" id="IPR039426">
    <property type="entry name" value="TonB-dep_rcpt-like"/>
</dbReference>
<dbReference type="Gene3D" id="2.170.130.10">
    <property type="entry name" value="TonB-dependent receptor, plug domain"/>
    <property type="match status" value="1"/>
</dbReference>
<keyword evidence="2 8" id="KW-0813">Transport</keyword>
<keyword evidence="4 8" id="KW-0812">Transmembrane</keyword>
<dbReference type="Gene3D" id="2.40.170.20">
    <property type="entry name" value="TonB-dependent receptor, beta-barrel domain"/>
    <property type="match status" value="1"/>
</dbReference>
<dbReference type="STRING" id="1703345.A3860_09945"/>
<evidence type="ECO:0000256" key="5">
    <source>
        <dbReference type="ARBA" id="ARBA00022729"/>
    </source>
</evidence>
<dbReference type="AlphaFoldDB" id="A0A1V9FEV1"/>
<comment type="subcellular location">
    <subcellularLocation>
        <location evidence="1 8">Cell outer membrane</location>
        <topology evidence="1 8">Multi-pass membrane protein</topology>
    </subcellularLocation>
</comment>
<dbReference type="Proteomes" id="UP000192796">
    <property type="component" value="Unassembled WGS sequence"/>
</dbReference>
<dbReference type="Pfam" id="PF07715">
    <property type="entry name" value="Plug"/>
    <property type="match status" value="1"/>
</dbReference>
<evidence type="ECO:0000256" key="2">
    <source>
        <dbReference type="ARBA" id="ARBA00022448"/>
    </source>
</evidence>
<evidence type="ECO:0000256" key="3">
    <source>
        <dbReference type="ARBA" id="ARBA00022452"/>
    </source>
</evidence>
<keyword evidence="3 8" id="KW-1134">Transmembrane beta strand</keyword>